<evidence type="ECO:0000313" key="1">
    <source>
        <dbReference type="EMBL" id="MBD8042021.1"/>
    </source>
</evidence>
<accession>A0ABR8YCS5</accession>
<gene>
    <name evidence="1" type="ORF">H9625_16560</name>
</gene>
<dbReference type="EMBL" id="JACSPP010000092">
    <property type="protein sequence ID" value="MBD8042021.1"/>
    <property type="molecule type" value="Genomic_DNA"/>
</dbReference>
<keyword evidence="2" id="KW-1185">Reference proteome</keyword>
<evidence type="ECO:0000313" key="2">
    <source>
        <dbReference type="Proteomes" id="UP000620874"/>
    </source>
</evidence>
<comment type="caution">
    <text evidence="1">The sequence shown here is derived from an EMBL/GenBank/DDBJ whole genome shotgun (WGS) entry which is preliminary data.</text>
</comment>
<protein>
    <submittedName>
        <fullName evidence="1">Uncharacterized protein</fullName>
    </submittedName>
</protein>
<proteinExistence type="predicted"/>
<name>A0ABR8YCS5_9BACT</name>
<sequence length="70" mass="8267">MSKNNGLFLYFYGFYQMQFLYPEFTKFGRMHINDTDLISVGLHMKTVKQITGIWFGKQARMVMIPSVTFT</sequence>
<dbReference type="Proteomes" id="UP000620874">
    <property type="component" value="Unassembled WGS sequence"/>
</dbReference>
<reference evidence="1 2" key="1">
    <citation type="submission" date="2020-08" db="EMBL/GenBank/DDBJ databases">
        <title>A Genomic Blueprint of the Chicken Gut Microbiome.</title>
        <authorList>
            <person name="Gilroy R."/>
            <person name="Ravi A."/>
            <person name="Getino M."/>
            <person name="Pursley I."/>
            <person name="Horton D.L."/>
            <person name="Alikhan N.-F."/>
            <person name="Baker D."/>
            <person name="Gharbi K."/>
            <person name="Hall N."/>
            <person name="Watson M."/>
            <person name="Adriaenssens E.M."/>
            <person name="Foster-Nyarko E."/>
            <person name="Jarju S."/>
            <person name="Secka A."/>
            <person name="Antonio M."/>
            <person name="Oren A."/>
            <person name="Chaudhuri R."/>
            <person name="La Ragione R.M."/>
            <person name="Hildebrand F."/>
            <person name="Pallen M.J."/>
        </authorList>
    </citation>
    <scope>NUCLEOTIDE SEQUENCE [LARGE SCALE GENOMIC DNA]</scope>
    <source>
        <strain evidence="1 2">Sa1CVN1</strain>
    </source>
</reference>
<dbReference type="RefSeq" id="WP_191765399.1">
    <property type="nucleotide sequence ID" value="NZ_JACSPP010000092.1"/>
</dbReference>
<organism evidence="1 2">
    <name type="scientific">Phocaeicola intestinalis</name>
    <dbReference type="NCBI Taxonomy" id="2762212"/>
    <lineage>
        <taxon>Bacteria</taxon>
        <taxon>Pseudomonadati</taxon>
        <taxon>Bacteroidota</taxon>
        <taxon>Bacteroidia</taxon>
        <taxon>Bacteroidales</taxon>
        <taxon>Bacteroidaceae</taxon>
        <taxon>Phocaeicola</taxon>
    </lineage>
</organism>